<dbReference type="Pfam" id="PF07762">
    <property type="entry name" value="DUF1618"/>
    <property type="match status" value="1"/>
</dbReference>
<reference evidence="4" key="1">
    <citation type="submission" date="2024-06" db="EMBL/GenBank/DDBJ databases">
        <authorList>
            <person name="Ryan C."/>
        </authorList>
    </citation>
    <scope>NUCLEOTIDE SEQUENCE [LARGE SCALE GENOMIC DNA]</scope>
</reference>
<evidence type="ECO:0000313" key="3">
    <source>
        <dbReference type="EMBL" id="CAL4927795.1"/>
    </source>
</evidence>
<dbReference type="PANTHER" id="PTHR33074">
    <property type="entry name" value="EXPRESSED PROTEIN-RELATED"/>
    <property type="match status" value="1"/>
</dbReference>
<gene>
    <name evidence="3" type="ORF">URODEC1_LOCUS24788</name>
</gene>
<feature type="region of interest" description="Disordered" evidence="1">
    <location>
        <begin position="74"/>
        <end position="114"/>
    </location>
</feature>
<dbReference type="EMBL" id="OZ075124">
    <property type="protein sequence ID" value="CAL4927795.1"/>
    <property type="molecule type" value="Genomic_DNA"/>
</dbReference>
<sequence length="467" mass="51557">MDSDAAPWVVAGRDSSDSAVTALAWDSERALCRPGSSSTGRSPTVVVPAAEGLSFPSRSGKRTRTLRGSHPEWVMLDPWPTSPPPPATSLASASGRRHPLRRPASSSTYGRKDPNIWSPDAAKAIAAHRNSMLLRCLLPAKSGAHEEFFVYQSDPMALKRLGPCGHPFINYRVGNNIGIVCREEGDEFAVAHLTVTPKEGGGNCHEEGACRVTAELCYLLNKDDGSWRTKCLPIRHGEGKAEDLNWWETDAVIAFGDSICWVDYLRGMLFCDIFSSKLELRYVPLPVTPYEGNRHPELGDRDVFAYRSVCVTQDGGAIKFVDAATSDLWFYGNPSYSSSPSTITSWIMSDDKLTWMIDGAIEIHKFFDLTSCLGLPQMQPKFPLVDMKYPQTVYFALKEETCSGTLLVPVNMFSKILGRPTAYASRSSLSSDEDESYTSSCNLLYKEPFLPCEFSKFLGLDVPCSRQ</sequence>
<organism evidence="3 4">
    <name type="scientific">Urochloa decumbens</name>
    <dbReference type="NCBI Taxonomy" id="240449"/>
    <lineage>
        <taxon>Eukaryota</taxon>
        <taxon>Viridiplantae</taxon>
        <taxon>Streptophyta</taxon>
        <taxon>Embryophyta</taxon>
        <taxon>Tracheophyta</taxon>
        <taxon>Spermatophyta</taxon>
        <taxon>Magnoliopsida</taxon>
        <taxon>Liliopsida</taxon>
        <taxon>Poales</taxon>
        <taxon>Poaceae</taxon>
        <taxon>PACMAD clade</taxon>
        <taxon>Panicoideae</taxon>
        <taxon>Panicodae</taxon>
        <taxon>Paniceae</taxon>
        <taxon>Melinidinae</taxon>
        <taxon>Urochloa</taxon>
    </lineage>
</organism>
<dbReference type="AlphaFoldDB" id="A0ABC8XNX5"/>
<reference evidence="3 4" key="2">
    <citation type="submission" date="2024-10" db="EMBL/GenBank/DDBJ databases">
        <authorList>
            <person name="Ryan C."/>
        </authorList>
    </citation>
    <scope>NUCLEOTIDE SEQUENCE [LARGE SCALE GENOMIC DNA]</scope>
</reference>
<dbReference type="PANTHER" id="PTHR33074:SF109">
    <property type="entry name" value="OS01G0601950 PROTEIN"/>
    <property type="match status" value="1"/>
</dbReference>
<dbReference type="Proteomes" id="UP001497457">
    <property type="component" value="Chromosome 14rd"/>
</dbReference>
<evidence type="ECO:0000256" key="1">
    <source>
        <dbReference type="SAM" id="MobiDB-lite"/>
    </source>
</evidence>
<proteinExistence type="predicted"/>
<accession>A0ABC8XNX5</accession>
<evidence type="ECO:0000313" key="4">
    <source>
        <dbReference type="Proteomes" id="UP001497457"/>
    </source>
</evidence>
<name>A0ABC8XNX5_9POAL</name>
<dbReference type="InterPro" id="IPR011676">
    <property type="entry name" value="DUF1618"/>
</dbReference>
<evidence type="ECO:0000259" key="2">
    <source>
        <dbReference type="Pfam" id="PF07762"/>
    </source>
</evidence>
<feature type="domain" description="DUF1618" evidence="2">
    <location>
        <begin position="261"/>
        <end position="394"/>
    </location>
</feature>
<protein>
    <recommendedName>
        <fullName evidence="2">DUF1618 domain-containing protein</fullName>
    </recommendedName>
</protein>
<keyword evidence="4" id="KW-1185">Reference proteome</keyword>